<evidence type="ECO:0000313" key="1">
    <source>
        <dbReference type="Proteomes" id="UP000887540"/>
    </source>
</evidence>
<proteinExistence type="predicted"/>
<protein>
    <submittedName>
        <fullName evidence="2">Uncharacterized protein</fullName>
    </submittedName>
</protein>
<name>A0A914CVD8_9BILA</name>
<accession>A0A914CVD8</accession>
<sequence length="156" mass="18098">MRVLKSIEICSLDFGDIRDDSVKHAVIESPKSNGKIWITSGASYIDAVRVFLSMNEYEMRTLFRSSSSTLRQIPDSVTHVELNFQQFYESSYTDEFVPFLIQNPLNNGDNYTITLRGFEDFARRISYVDFVDLCDQILRVYENSKTPKNMVQKIIL</sequence>
<reference evidence="2" key="1">
    <citation type="submission" date="2022-11" db="UniProtKB">
        <authorList>
            <consortium name="WormBaseParasite"/>
        </authorList>
    </citation>
    <scope>IDENTIFICATION</scope>
</reference>
<dbReference type="WBParaSite" id="ACRNAN_scaffold14516.g13443.t1">
    <property type="protein sequence ID" value="ACRNAN_scaffold14516.g13443.t1"/>
    <property type="gene ID" value="ACRNAN_scaffold14516.g13443"/>
</dbReference>
<dbReference type="Proteomes" id="UP000887540">
    <property type="component" value="Unplaced"/>
</dbReference>
<keyword evidence="1" id="KW-1185">Reference proteome</keyword>
<dbReference type="AlphaFoldDB" id="A0A914CVD8"/>
<organism evidence="1 2">
    <name type="scientific">Acrobeloides nanus</name>
    <dbReference type="NCBI Taxonomy" id="290746"/>
    <lineage>
        <taxon>Eukaryota</taxon>
        <taxon>Metazoa</taxon>
        <taxon>Ecdysozoa</taxon>
        <taxon>Nematoda</taxon>
        <taxon>Chromadorea</taxon>
        <taxon>Rhabditida</taxon>
        <taxon>Tylenchina</taxon>
        <taxon>Cephalobomorpha</taxon>
        <taxon>Cephaloboidea</taxon>
        <taxon>Cephalobidae</taxon>
        <taxon>Acrobeloides</taxon>
    </lineage>
</organism>
<evidence type="ECO:0000313" key="2">
    <source>
        <dbReference type="WBParaSite" id="ACRNAN_scaffold14516.g13443.t1"/>
    </source>
</evidence>